<dbReference type="PANTHER" id="PTHR21089:SF1">
    <property type="entry name" value="BIFUNCTIONAL 3-DEHYDROQUINATE DEHYDRATASE_SHIKIMATE DEHYDROGENASE, CHLOROPLASTIC"/>
    <property type="match status" value="1"/>
</dbReference>
<dbReference type="GO" id="GO:0009073">
    <property type="term" value="P:aromatic amino acid family biosynthetic process"/>
    <property type="evidence" value="ECO:0007669"/>
    <property type="project" value="UniProtKB-KW"/>
</dbReference>
<keyword evidence="5 8" id="KW-0560">Oxidoreductase</keyword>
<feature type="domain" description="Quinate/shikimate 5-dehydrogenase/glutamyl-tRNA reductase" evidence="9">
    <location>
        <begin position="127"/>
        <end position="196"/>
    </location>
</feature>
<keyword evidence="4 8" id="KW-0521">NADP</keyword>
<comment type="catalytic activity">
    <reaction evidence="7 8">
        <text>shikimate + NADP(+) = 3-dehydroshikimate + NADPH + H(+)</text>
        <dbReference type="Rhea" id="RHEA:17737"/>
        <dbReference type="ChEBI" id="CHEBI:15378"/>
        <dbReference type="ChEBI" id="CHEBI:16630"/>
        <dbReference type="ChEBI" id="CHEBI:36208"/>
        <dbReference type="ChEBI" id="CHEBI:57783"/>
        <dbReference type="ChEBI" id="CHEBI:58349"/>
        <dbReference type="EC" id="1.1.1.25"/>
    </reaction>
</comment>
<keyword evidence="3 8" id="KW-0028">Amino-acid biosynthesis</keyword>
<evidence type="ECO:0000313" key="13">
    <source>
        <dbReference type="Proteomes" id="UP000266273"/>
    </source>
</evidence>
<organism evidence="12 13">
    <name type="scientific">Dichotomicrobium thermohalophilum</name>
    <dbReference type="NCBI Taxonomy" id="933063"/>
    <lineage>
        <taxon>Bacteria</taxon>
        <taxon>Pseudomonadati</taxon>
        <taxon>Pseudomonadota</taxon>
        <taxon>Alphaproteobacteria</taxon>
        <taxon>Hyphomicrobiales</taxon>
        <taxon>Hyphomicrobiaceae</taxon>
        <taxon>Dichotomicrobium</taxon>
    </lineage>
</organism>
<dbReference type="GO" id="GO:0050661">
    <property type="term" value="F:NADP binding"/>
    <property type="evidence" value="ECO:0007669"/>
    <property type="project" value="InterPro"/>
</dbReference>
<protein>
    <recommendedName>
        <fullName evidence="2 8">Shikimate dehydrogenase (NADP(+))</fullName>
        <shortName evidence="8">SDH</shortName>
        <ecNumber evidence="2 8">1.1.1.25</ecNumber>
    </recommendedName>
</protein>
<evidence type="ECO:0000259" key="11">
    <source>
        <dbReference type="Pfam" id="PF18317"/>
    </source>
</evidence>
<feature type="binding site" evidence="8">
    <location>
        <begin position="133"/>
        <end position="137"/>
    </location>
    <ligand>
        <name>NADP(+)</name>
        <dbReference type="ChEBI" id="CHEBI:58349"/>
    </ligand>
</feature>
<evidence type="ECO:0000256" key="1">
    <source>
        <dbReference type="ARBA" id="ARBA00004871"/>
    </source>
</evidence>
<feature type="domain" description="SDH C-terminal" evidence="11">
    <location>
        <begin position="245"/>
        <end position="267"/>
    </location>
</feature>
<dbReference type="InterPro" id="IPR011342">
    <property type="entry name" value="Shikimate_DH"/>
</dbReference>
<dbReference type="Pfam" id="PF01488">
    <property type="entry name" value="Shikimate_DH"/>
    <property type="match status" value="1"/>
</dbReference>
<evidence type="ECO:0000259" key="10">
    <source>
        <dbReference type="Pfam" id="PF08501"/>
    </source>
</evidence>
<proteinExistence type="inferred from homology"/>
<keyword evidence="6 8" id="KW-0057">Aromatic amino acid biosynthesis</keyword>
<sequence>MPEAQDSGPQACVIGWPVAHSRSPLIHGYWLEKYDLPGRYDKQAVPPEDFPEFLDRFAESGLIGANVTVPHKELAYELVDRREPAAEAVQAVNTIWLDDGQLVGDNTDVYGFLANLDEGAPGWDGGSRAAVIGAGGAARAVLKGLIDRGFSEIRLANRTFAKAQGLAEAFGPAVRAIAWAERDAMLDGCALLVNTTSLGMEGSPALEIDLAALPSDAVVTDIVYVPLQTPLLRAAKARGLRTVDGLGMLLHQAVPGFARWFGVRPEVTPELRARIVADIEQDKAAS</sequence>
<dbReference type="InterPro" id="IPR006151">
    <property type="entry name" value="Shikm_DH/Glu-tRNA_Rdtase"/>
</dbReference>
<feature type="binding site" evidence="8">
    <location>
        <position position="108"/>
    </location>
    <ligand>
        <name>shikimate</name>
        <dbReference type="ChEBI" id="CHEBI:36208"/>
    </ligand>
</feature>
<evidence type="ECO:0000256" key="4">
    <source>
        <dbReference type="ARBA" id="ARBA00022857"/>
    </source>
</evidence>
<dbReference type="Pfam" id="PF08501">
    <property type="entry name" value="Shikimate_dh_N"/>
    <property type="match status" value="1"/>
</dbReference>
<dbReference type="NCBIfam" id="NF001312">
    <property type="entry name" value="PRK00258.1-4"/>
    <property type="match status" value="1"/>
</dbReference>
<dbReference type="RefSeq" id="WP_119060119.1">
    <property type="nucleotide sequence ID" value="NZ_QXDF01000001.1"/>
</dbReference>
<dbReference type="NCBIfam" id="TIGR00507">
    <property type="entry name" value="aroE"/>
    <property type="match status" value="1"/>
</dbReference>
<feature type="domain" description="Shikimate dehydrogenase substrate binding N-terminal" evidence="10">
    <location>
        <begin position="13"/>
        <end position="95"/>
    </location>
</feature>
<dbReference type="Gene3D" id="3.40.50.10860">
    <property type="entry name" value="Leucine Dehydrogenase, chain A, domain 1"/>
    <property type="match status" value="1"/>
</dbReference>
<evidence type="ECO:0000256" key="3">
    <source>
        <dbReference type="ARBA" id="ARBA00022605"/>
    </source>
</evidence>
<dbReference type="GO" id="GO:0004764">
    <property type="term" value="F:shikimate 3-dehydrogenase (NADP+) activity"/>
    <property type="evidence" value="ECO:0007669"/>
    <property type="project" value="UniProtKB-UniRule"/>
</dbReference>
<dbReference type="Gene3D" id="3.40.50.720">
    <property type="entry name" value="NAD(P)-binding Rossmann-like Domain"/>
    <property type="match status" value="1"/>
</dbReference>
<dbReference type="OrthoDB" id="9792692at2"/>
<comment type="caution">
    <text evidence="12">The sequence shown here is derived from an EMBL/GenBank/DDBJ whole genome shotgun (WGS) entry which is preliminary data.</text>
</comment>
<dbReference type="GO" id="GO:0008652">
    <property type="term" value="P:amino acid biosynthetic process"/>
    <property type="evidence" value="ECO:0007669"/>
    <property type="project" value="UniProtKB-KW"/>
</dbReference>
<dbReference type="InterPro" id="IPR013708">
    <property type="entry name" value="Shikimate_DH-bd_N"/>
</dbReference>
<feature type="binding site" evidence="8">
    <location>
        <position position="93"/>
    </location>
    <ligand>
        <name>shikimate</name>
        <dbReference type="ChEBI" id="CHEBI:36208"/>
    </ligand>
</feature>
<feature type="binding site" evidence="8">
    <location>
        <position position="222"/>
    </location>
    <ligand>
        <name>NADP(+)</name>
        <dbReference type="ChEBI" id="CHEBI:58349"/>
    </ligand>
</feature>
<dbReference type="EC" id="1.1.1.25" evidence="2 8"/>
<comment type="caution">
    <text evidence="8">Lacks conserved residue(s) required for the propagation of feature annotation.</text>
</comment>
<dbReference type="EMBL" id="QXDF01000001">
    <property type="protein sequence ID" value="RIA55179.1"/>
    <property type="molecule type" value="Genomic_DNA"/>
</dbReference>
<comment type="similarity">
    <text evidence="8">Belongs to the shikimate dehydrogenase family.</text>
</comment>
<feature type="active site" description="Proton acceptor" evidence="8">
    <location>
        <position position="72"/>
    </location>
</feature>
<dbReference type="SUPFAM" id="SSF53223">
    <property type="entry name" value="Aminoacid dehydrogenase-like, N-terminal domain"/>
    <property type="match status" value="1"/>
</dbReference>
<dbReference type="InterPro" id="IPR046346">
    <property type="entry name" value="Aminoacid_DH-like_N_sf"/>
</dbReference>
<evidence type="ECO:0000256" key="8">
    <source>
        <dbReference type="HAMAP-Rule" id="MF_00222"/>
    </source>
</evidence>
<feature type="binding site" evidence="8">
    <location>
        <begin position="21"/>
        <end position="23"/>
    </location>
    <ligand>
        <name>shikimate</name>
        <dbReference type="ChEBI" id="CHEBI:36208"/>
    </ligand>
</feature>
<feature type="binding site" evidence="8">
    <location>
        <position position="224"/>
    </location>
    <ligand>
        <name>shikimate</name>
        <dbReference type="ChEBI" id="CHEBI:36208"/>
    </ligand>
</feature>
<dbReference type="GO" id="GO:0005829">
    <property type="term" value="C:cytosol"/>
    <property type="evidence" value="ECO:0007669"/>
    <property type="project" value="TreeGrafter"/>
</dbReference>
<dbReference type="GO" id="GO:0009423">
    <property type="term" value="P:chorismate biosynthetic process"/>
    <property type="evidence" value="ECO:0007669"/>
    <property type="project" value="UniProtKB-UniRule"/>
</dbReference>
<dbReference type="InterPro" id="IPR041121">
    <property type="entry name" value="SDH_C"/>
</dbReference>
<comment type="subunit">
    <text evidence="8">Homodimer.</text>
</comment>
<evidence type="ECO:0000313" key="12">
    <source>
        <dbReference type="EMBL" id="RIA55179.1"/>
    </source>
</evidence>
<dbReference type="CDD" id="cd01065">
    <property type="entry name" value="NAD_bind_Shikimate_DH"/>
    <property type="match status" value="1"/>
</dbReference>
<dbReference type="FunFam" id="3.40.50.10860:FF:000006">
    <property type="entry name" value="Shikimate dehydrogenase (NADP(+))"/>
    <property type="match status" value="1"/>
</dbReference>
<gene>
    <name evidence="8" type="primary">aroE</name>
    <name evidence="12" type="ORF">BXY53_0233</name>
</gene>
<dbReference type="Pfam" id="PF18317">
    <property type="entry name" value="SDH_C"/>
    <property type="match status" value="1"/>
</dbReference>
<evidence type="ECO:0000256" key="6">
    <source>
        <dbReference type="ARBA" id="ARBA00023141"/>
    </source>
</evidence>
<feature type="binding site" evidence="8">
    <location>
        <position position="252"/>
    </location>
    <ligand>
        <name>shikimate</name>
        <dbReference type="ChEBI" id="CHEBI:36208"/>
    </ligand>
</feature>
<dbReference type="Proteomes" id="UP000266273">
    <property type="component" value="Unassembled WGS sequence"/>
</dbReference>
<feature type="binding site" evidence="8">
    <location>
        <position position="68"/>
    </location>
    <ligand>
        <name>shikimate</name>
        <dbReference type="ChEBI" id="CHEBI:36208"/>
    </ligand>
</feature>
<evidence type="ECO:0000256" key="2">
    <source>
        <dbReference type="ARBA" id="ARBA00012962"/>
    </source>
</evidence>
<dbReference type="InterPro" id="IPR022893">
    <property type="entry name" value="Shikimate_DH_fam"/>
</dbReference>
<dbReference type="HAMAP" id="MF_00222">
    <property type="entry name" value="Shikimate_DH_AroE"/>
    <property type="match status" value="1"/>
</dbReference>
<dbReference type="InterPro" id="IPR036291">
    <property type="entry name" value="NAD(P)-bd_dom_sf"/>
</dbReference>
<keyword evidence="13" id="KW-1185">Reference proteome</keyword>
<dbReference type="GO" id="GO:0019632">
    <property type="term" value="P:shikimate metabolic process"/>
    <property type="evidence" value="ECO:0007669"/>
    <property type="project" value="InterPro"/>
</dbReference>
<dbReference type="UniPathway" id="UPA00053">
    <property type="reaction ID" value="UER00087"/>
</dbReference>
<dbReference type="AlphaFoldDB" id="A0A397Q444"/>
<accession>A0A397Q444</accession>
<evidence type="ECO:0000259" key="9">
    <source>
        <dbReference type="Pfam" id="PF01488"/>
    </source>
</evidence>
<name>A0A397Q444_9HYPH</name>
<comment type="function">
    <text evidence="8">Involved in the biosynthesis of the chorismate, which leads to the biosynthesis of aromatic amino acids. Catalyzes the reversible NADPH linked reduction of 3-dehydroshikimate (DHSA) to yield shikimate (SA).</text>
</comment>
<dbReference type="PANTHER" id="PTHR21089">
    <property type="entry name" value="SHIKIMATE DEHYDROGENASE"/>
    <property type="match status" value="1"/>
</dbReference>
<evidence type="ECO:0000256" key="7">
    <source>
        <dbReference type="ARBA" id="ARBA00049442"/>
    </source>
</evidence>
<evidence type="ECO:0000256" key="5">
    <source>
        <dbReference type="ARBA" id="ARBA00023002"/>
    </source>
</evidence>
<reference evidence="12 13" key="1">
    <citation type="submission" date="2018-08" db="EMBL/GenBank/DDBJ databases">
        <title>Genomic Encyclopedia of Archaeal and Bacterial Type Strains, Phase II (KMG-II): from individual species to whole genera.</title>
        <authorList>
            <person name="Goeker M."/>
        </authorList>
    </citation>
    <scope>NUCLEOTIDE SEQUENCE [LARGE SCALE GENOMIC DNA]</scope>
    <source>
        <strain evidence="12 13">DSM 5002</strain>
    </source>
</reference>
<feature type="binding site" evidence="8">
    <location>
        <begin position="157"/>
        <end position="162"/>
    </location>
    <ligand>
        <name>NADP(+)</name>
        <dbReference type="ChEBI" id="CHEBI:58349"/>
    </ligand>
</feature>
<feature type="binding site" evidence="8">
    <location>
        <position position="245"/>
    </location>
    <ligand>
        <name>NADP(+)</name>
        <dbReference type="ChEBI" id="CHEBI:58349"/>
    </ligand>
</feature>
<dbReference type="SUPFAM" id="SSF51735">
    <property type="entry name" value="NAD(P)-binding Rossmann-fold domains"/>
    <property type="match status" value="1"/>
</dbReference>
<comment type="pathway">
    <text evidence="1 8">Metabolic intermediate biosynthesis; chorismate biosynthesis; chorismate from D-erythrose 4-phosphate and phosphoenolpyruvate: step 4/7.</text>
</comment>